<dbReference type="Proteomes" id="UP000191024">
    <property type="component" value="Chromosome H"/>
</dbReference>
<comment type="similarity">
    <text evidence="2">Belongs to the CDC45 family.</text>
</comment>
<feature type="region of interest" description="Disordered" evidence="6">
    <location>
        <begin position="167"/>
        <end position="215"/>
    </location>
</feature>
<evidence type="ECO:0000313" key="8">
    <source>
        <dbReference type="Proteomes" id="UP000191024"/>
    </source>
</evidence>
<dbReference type="OrthoDB" id="10258882at2759"/>
<protein>
    <submittedName>
        <fullName evidence="7">LAMI_0H16248g1_1</fullName>
    </submittedName>
</protein>
<keyword evidence="3" id="KW-0235">DNA replication</keyword>
<evidence type="ECO:0000313" key="7">
    <source>
        <dbReference type="EMBL" id="SCV04453.1"/>
    </source>
</evidence>
<dbReference type="GO" id="GO:1902977">
    <property type="term" value="P:mitotic DNA replication preinitiation complex assembly"/>
    <property type="evidence" value="ECO:0007669"/>
    <property type="project" value="TreeGrafter"/>
</dbReference>
<reference evidence="8" key="1">
    <citation type="submission" date="2016-03" db="EMBL/GenBank/DDBJ databases">
        <authorList>
            <person name="Devillers H."/>
        </authorList>
    </citation>
    <scope>NUCLEOTIDE SEQUENCE [LARGE SCALE GENOMIC DNA]</scope>
</reference>
<dbReference type="PANTHER" id="PTHR10507:SF0">
    <property type="entry name" value="CELL DIVISION CONTROL PROTEIN 45 HOMOLOG"/>
    <property type="match status" value="1"/>
</dbReference>
<dbReference type="AlphaFoldDB" id="A0A1G4KJA1"/>
<evidence type="ECO:0000256" key="5">
    <source>
        <dbReference type="ARBA" id="ARBA00023306"/>
    </source>
</evidence>
<evidence type="ECO:0000256" key="3">
    <source>
        <dbReference type="ARBA" id="ARBA00022705"/>
    </source>
</evidence>
<dbReference type="Pfam" id="PF02724">
    <property type="entry name" value="CDC45"/>
    <property type="match status" value="1"/>
</dbReference>
<dbReference type="GO" id="GO:0000727">
    <property type="term" value="P:double-strand break repair via break-induced replication"/>
    <property type="evidence" value="ECO:0007669"/>
    <property type="project" value="TreeGrafter"/>
</dbReference>
<dbReference type="PROSITE" id="PS51257">
    <property type="entry name" value="PROKAR_LIPOPROTEIN"/>
    <property type="match status" value="1"/>
</dbReference>
<evidence type="ECO:0000256" key="1">
    <source>
        <dbReference type="ARBA" id="ARBA00004123"/>
    </source>
</evidence>
<name>A0A1G4KJA1_9SACH</name>
<dbReference type="GO" id="GO:0003688">
    <property type="term" value="F:DNA replication origin binding"/>
    <property type="evidence" value="ECO:0007669"/>
    <property type="project" value="TreeGrafter"/>
</dbReference>
<evidence type="ECO:0000256" key="4">
    <source>
        <dbReference type="ARBA" id="ARBA00023242"/>
    </source>
</evidence>
<dbReference type="GO" id="GO:0003697">
    <property type="term" value="F:single-stranded DNA binding"/>
    <property type="evidence" value="ECO:0007669"/>
    <property type="project" value="TreeGrafter"/>
</dbReference>
<evidence type="ECO:0000256" key="2">
    <source>
        <dbReference type="ARBA" id="ARBA00010727"/>
    </source>
</evidence>
<comment type="subcellular location">
    <subcellularLocation>
        <location evidence="1">Nucleus</location>
    </subcellularLocation>
</comment>
<dbReference type="STRING" id="1230905.A0A1G4KJA1"/>
<dbReference type="EMBL" id="LT598468">
    <property type="protein sequence ID" value="SCV04453.1"/>
    <property type="molecule type" value="Genomic_DNA"/>
</dbReference>
<accession>A0A1G4KJA1</accession>
<dbReference type="GO" id="GO:0006270">
    <property type="term" value="P:DNA replication initiation"/>
    <property type="evidence" value="ECO:0007669"/>
    <property type="project" value="InterPro"/>
</dbReference>
<dbReference type="PANTHER" id="PTHR10507">
    <property type="entry name" value="CDC45-RELATED PROTEIN"/>
    <property type="match status" value="1"/>
</dbReference>
<feature type="compositionally biased region" description="Acidic residues" evidence="6">
    <location>
        <begin position="177"/>
        <end position="193"/>
    </location>
</feature>
<keyword evidence="4" id="KW-0539">Nucleus</keyword>
<organism evidence="7 8">
    <name type="scientific">Lachancea mirantina</name>
    <dbReference type="NCBI Taxonomy" id="1230905"/>
    <lineage>
        <taxon>Eukaryota</taxon>
        <taxon>Fungi</taxon>
        <taxon>Dikarya</taxon>
        <taxon>Ascomycota</taxon>
        <taxon>Saccharomycotina</taxon>
        <taxon>Saccharomycetes</taxon>
        <taxon>Saccharomycetales</taxon>
        <taxon>Saccharomycetaceae</taxon>
        <taxon>Lachancea</taxon>
    </lineage>
</organism>
<keyword evidence="5" id="KW-0131">Cell cycle</keyword>
<dbReference type="GO" id="GO:0003682">
    <property type="term" value="F:chromatin binding"/>
    <property type="evidence" value="ECO:0007669"/>
    <property type="project" value="TreeGrafter"/>
</dbReference>
<proteinExistence type="inferred from homology"/>
<dbReference type="InterPro" id="IPR003874">
    <property type="entry name" value="CDC45"/>
</dbReference>
<dbReference type="GO" id="GO:0031261">
    <property type="term" value="C:DNA replication preinitiation complex"/>
    <property type="evidence" value="ECO:0007669"/>
    <property type="project" value="TreeGrafter"/>
</dbReference>
<keyword evidence="8" id="KW-1185">Reference proteome</keyword>
<sequence>MYFSIRNHHEAYEHILRESSSHSSCQLVIFVSCLNVDALCASKILTKLFKRQLVQLQLVPIFGYSELKHYFQELDDNINSVVLVGCGGMVDIEDFLEIDAQEYLLETEPVRKYKRNIYVMDSHRPWNLDNLFGSQIVTCLDDGTVEESLEKQKEAYLDYLRMTEEHLEDTGASSAGDTEDDTQDETEEDDDSENSSSQVKRKRKGMATSASKQRKKLMHRCETLLEEYYAQGTTVSNSIAVQTYSLISSIGETNLQYLWLAILGASSLDIAFPQIYERLRPLLQDEVRRLSPHEKIKTPDTLTVEIQPDYFLFLLRHSSLYDSFFYSNYVNAKLSLWNENGKKTLHKIFARMGISLSTAQENWLYMDNRVKKELGVIFDKNLGRYGLEGIVRDGFVRTFGYRGAVSASECVESITALLEMGQKSDVDKPEALQNSTNATTLQEGLEASQKLAERERKLVRNFWLSWDALDDKMELMQQGLKVAQVLQRSVFNTGVAVLEKKLIKHLRIYRLCILQDGPDLELYRNPLTLLRLGNWIMECCAEAEEKQLLPMVLGCLDATTETYLLAGLPARYPRGLDALSKKRPILNNFSVAFQQIATETGAKVRIDNFESSIIEIRKEDLAPFLEKLTLSGLV</sequence>
<gene>
    <name evidence="7" type="ORF">LAMI_0H16248G</name>
</gene>
<evidence type="ECO:0000256" key="6">
    <source>
        <dbReference type="SAM" id="MobiDB-lite"/>
    </source>
</evidence>